<comment type="function">
    <text evidence="6">HflC and HflK could encode or regulate a protease.</text>
</comment>
<dbReference type="Pfam" id="PF01145">
    <property type="entry name" value="Band_7"/>
    <property type="match status" value="1"/>
</dbReference>
<protein>
    <recommendedName>
        <fullName evidence="6">Protein HflK</fullName>
    </recommendedName>
</protein>
<reference evidence="9 10" key="1">
    <citation type="submission" date="2019-01" db="EMBL/GenBank/DDBJ databases">
        <authorList>
            <person name="Chen W.-M."/>
        </authorList>
    </citation>
    <scope>NUCLEOTIDE SEQUENCE [LARGE SCALE GENOMIC DNA]</scope>
    <source>
        <strain evidence="9 10">TLA-22</strain>
    </source>
</reference>
<evidence type="ECO:0000259" key="8">
    <source>
        <dbReference type="SMART" id="SM00244"/>
    </source>
</evidence>
<keyword evidence="10" id="KW-1185">Reference proteome</keyword>
<evidence type="ECO:0000256" key="4">
    <source>
        <dbReference type="ARBA" id="ARBA00022989"/>
    </source>
</evidence>
<proteinExistence type="inferred from homology"/>
<organism evidence="9 10">
    <name type="scientific">Sphingobium algorifonticola</name>
    <dbReference type="NCBI Taxonomy" id="2008318"/>
    <lineage>
        <taxon>Bacteria</taxon>
        <taxon>Pseudomonadati</taxon>
        <taxon>Pseudomonadota</taxon>
        <taxon>Alphaproteobacteria</taxon>
        <taxon>Sphingomonadales</taxon>
        <taxon>Sphingomonadaceae</taxon>
        <taxon>Sphingobium</taxon>
    </lineage>
</organism>
<keyword evidence="3 6" id="KW-0812">Transmembrane</keyword>
<dbReference type="PANTHER" id="PTHR43327">
    <property type="entry name" value="STOMATIN-LIKE PROTEIN 2, MITOCHONDRIAL"/>
    <property type="match status" value="1"/>
</dbReference>
<accession>A0A437J872</accession>
<dbReference type="Gene3D" id="3.30.479.30">
    <property type="entry name" value="Band 7 domain"/>
    <property type="match status" value="1"/>
</dbReference>
<keyword evidence="5 6" id="KW-0472">Membrane</keyword>
<dbReference type="OrthoDB" id="9779595at2"/>
<dbReference type="InterPro" id="IPR036013">
    <property type="entry name" value="Band_7/SPFH_dom_sf"/>
</dbReference>
<keyword evidence="9" id="KW-0378">Hydrolase</keyword>
<name>A0A437J872_9SPHN</name>
<dbReference type="GO" id="GO:0016020">
    <property type="term" value="C:membrane"/>
    <property type="evidence" value="ECO:0007669"/>
    <property type="project" value="UniProtKB-SubCell"/>
</dbReference>
<dbReference type="InterPro" id="IPR010201">
    <property type="entry name" value="HflK"/>
</dbReference>
<comment type="subcellular location">
    <subcellularLocation>
        <location evidence="1">Membrane</location>
        <topology evidence="1">Single-pass membrane protein</topology>
    </subcellularLocation>
</comment>
<dbReference type="SMART" id="SM00244">
    <property type="entry name" value="PHB"/>
    <property type="match status" value="1"/>
</dbReference>
<evidence type="ECO:0000256" key="7">
    <source>
        <dbReference type="SAM" id="MobiDB-lite"/>
    </source>
</evidence>
<comment type="subunit">
    <text evidence="6">HflC and HflK may interact to form a multimeric complex.</text>
</comment>
<dbReference type="SUPFAM" id="SSF117892">
    <property type="entry name" value="Band 7/SPFH domain"/>
    <property type="match status" value="1"/>
</dbReference>
<dbReference type="NCBIfam" id="TIGR01933">
    <property type="entry name" value="hflK"/>
    <property type="match status" value="1"/>
</dbReference>
<evidence type="ECO:0000256" key="2">
    <source>
        <dbReference type="ARBA" id="ARBA00006971"/>
    </source>
</evidence>
<keyword evidence="4 6" id="KW-1133">Transmembrane helix</keyword>
<evidence type="ECO:0000313" key="10">
    <source>
        <dbReference type="Proteomes" id="UP000282977"/>
    </source>
</evidence>
<gene>
    <name evidence="9" type="primary">hflK</name>
    <name evidence="9" type="ORF">ENE74_05295</name>
</gene>
<dbReference type="PANTHER" id="PTHR43327:SF2">
    <property type="entry name" value="MODULATOR OF FTSH PROTEASE HFLK"/>
    <property type="match status" value="1"/>
</dbReference>
<dbReference type="Proteomes" id="UP000282977">
    <property type="component" value="Unassembled WGS sequence"/>
</dbReference>
<comment type="similarity">
    <text evidence="2 6">Belongs to the band 7/mec-2 family. HflK subfamily.</text>
</comment>
<dbReference type="EMBL" id="RZUL01000002">
    <property type="protein sequence ID" value="RVT41706.1"/>
    <property type="molecule type" value="Genomic_DNA"/>
</dbReference>
<evidence type="ECO:0000256" key="5">
    <source>
        <dbReference type="ARBA" id="ARBA00023136"/>
    </source>
</evidence>
<dbReference type="RefSeq" id="WP_127689632.1">
    <property type="nucleotide sequence ID" value="NZ_RZUL01000002.1"/>
</dbReference>
<evidence type="ECO:0000256" key="1">
    <source>
        <dbReference type="ARBA" id="ARBA00004167"/>
    </source>
</evidence>
<keyword evidence="9" id="KW-0645">Protease</keyword>
<comment type="caution">
    <text evidence="9">The sequence shown here is derived from an EMBL/GenBank/DDBJ whole genome shotgun (WGS) entry which is preliminary data.</text>
</comment>
<dbReference type="GO" id="GO:0006508">
    <property type="term" value="P:proteolysis"/>
    <property type="evidence" value="ECO:0007669"/>
    <property type="project" value="UniProtKB-KW"/>
</dbReference>
<dbReference type="InterPro" id="IPR050710">
    <property type="entry name" value="Band7/mec-2_domain"/>
</dbReference>
<dbReference type="CDD" id="cd03404">
    <property type="entry name" value="SPFH_HflK"/>
    <property type="match status" value="1"/>
</dbReference>
<evidence type="ECO:0000256" key="6">
    <source>
        <dbReference type="RuleBase" id="RU364113"/>
    </source>
</evidence>
<evidence type="ECO:0000256" key="3">
    <source>
        <dbReference type="ARBA" id="ARBA00022692"/>
    </source>
</evidence>
<dbReference type="InterPro" id="IPR001107">
    <property type="entry name" value="Band_7"/>
</dbReference>
<sequence length="383" mass="41188">MNRMNGWMPQWIAAIGRTAGHAMAQGPWGNKGSDDEGNGGKPDGPRNPWTQPGGGNRPQGRSGPSAIEELLRRGRESFGGGGNNGGGFGGLPQRPDGKAIWPIALALVVLVWLALTCIHRVGPQERGVVLMLGKYSRTLSPGISITLPAPLESVATVDVEEIRTIDIGSTSAEQENLMLTGDQNIIDLAYSVRWNIRNPELYMFQLSNPDSAIREVAESAMRSVVASVNLDDALGAGRTGIEQQVEQRMQEILDSYRSGVRVQGVAIKQADPPAAVNDAFKGVSAAQQAAQTSLNQARAYAQQQTALAQGEAAQFDKTYEQYRLSPEVTRRRMYYETMEKVLGNMDKTIVETGNVTPYLPLPEIKRRAAAAPPAAPAATTGVQ</sequence>
<feature type="transmembrane region" description="Helical" evidence="6">
    <location>
        <begin position="99"/>
        <end position="118"/>
    </location>
</feature>
<dbReference type="AlphaFoldDB" id="A0A437J872"/>
<dbReference type="GO" id="GO:0008233">
    <property type="term" value="F:peptidase activity"/>
    <property type="evidence" value="ECO:0007669"/>
    <property type="project" value="UniProtKB-KW"/>
</dbReference>
<feature type="region of interest" description="Disordered" evidence="7">
    <location>
        <begin position="20"/>
        <end position="64"/>
    </location>
</feature>
<feature type="domain" description="Band 7" evidence="8">
    <location>
        <begin position="116"/>
        <end position="284"/>
    </location>
</feature>
<evidence type="ECO:0000313" key="9">
    <source>
        <dbReference type="EMBL" id="RVT41706.1"/>
    </source>
</evidence>